<dbReference type="SUPFAM" id="SSF52799">
    <property type="entry name" value="(Phosphotyrosine protein) phosphatases II"/>
    <property type="match status" value="1"/>
</dbReference>
<feature type="domain" description="Beta-lactamase hydrolase-like protein phosphatase-like" evidence="1">
    <location>
        <begin position="7"/>
        <end position="104"/>
    </location>
</feature>
<organism evidence="2 3">
    <name type="scientific">Novipirellula rosea</name>
    <dbReference type="NCBI Taxonomy" id="1031540"/>
    <lineage>
        <taxon>Bacteria</taxon>
        <taxon>Pseudomonadati</taxon>
        <taxon>Planctomycetota</taxon>
        <taxon>Planctomycetia</taxon>
        <taxon>Pirellulales</taxon>
        <taxon>Pirellulaceae</taxon>
        <taxon>Novipirellula</taxon>
    </lineage>
</organism>
<evidence type="ECO:0000313" key="2">
    <source>
        <dbReference type="EMBL" id="GAA4451320.1"/>
    </source>
</evidence>
<gene>
    <name evidence="2" type="ORF">GCM10023156_18790</name>
</gene>
<dbReference type="Pfam" id="PF04273">
    <property type="entry name" value="BLH_phosphatase"/>
    <property type="match status" value="1"/>
</dbReference>
<protein>
    <submittedName>
        <fullName evidence="2">Protein tyrosine phosphatase family protein</fullName>
    </submittedName>
</protein>
<proteinExistence type="predicted"/>
<dbReference type="CDD" id="cd14503">
    <property type="entry name" value="PTP-bact"/>
    <property type="match status" value="1"/>
</dbReference>
<dbReference type="InterPro" id="IPR029021">
    <property type="entry name" value="Prot-tyrosine_phosphatase-like"/>
</dbReference>
<dbReference type="EMBL" id="BAABGA010000024">
    <property type="protein sequence ID" value="GAA4451320.1"/>
    <property type="molecule type" value="Genomic_DNA"/>
</dbReference>
<keyword evidence="3" id="KW-1185">Reference proteome</keyword>
<comment type="caution">
    <text evidence="2">The sequence shown here is derived from an EMBL/GenBank/DDBJ whole genome shotgun (WGS) entry which is preliminary data.</text>
</comment>
<dbReference type="InterPro" id="IPR005939">
    <property type="entry name" value="BLH_phosphatase-like"/>
</dbReference>
<evidence type="ECO:0000313" key="3">
    <source>
        <dbReference type="Proteomes" id="UP001500840"/>
    </source>
</evidence>
<sequence>MSQRMKISDEITVGPQPSADEIEKIAAEGFASLINFRTAGEDDQPLSPDAEQQKVEANGLKYLHIPVSMQDMSPEVVDRFREKFSELPKPVFAHCQSGKRAGAMVMMHMAAEQGMTGEQTLTQAKKMGFECDQPQLEQFVKTYVDSRSAR</sequence>
<name>A0ABP8MLX9_9BACT</name>
<dbReference type="Gene3D" id="3.90.190.10">
    <property type="entry name" value="Protein tyrosine phosphatase superfamily"/>
    <property type="match status" value="1"/>
</dbReference>
<evidence type="ECO:0000259" key="1">
    <source>
        <dbReference type="Pfam" id="PF04273"/>
    </source>
</evidence>
<reference evidence="3" key="1">
    <citation type="journal article" date="2019" name="Int. J. Syst. Evol. Microbiol.">
        <title>The Global Catalogue of Microorganisms (GCM) 10K type strain sequencing project: providing services to taxonomists for standard genome sequencing and annotation.</title>
        <authorList>
            <consortium name="The Broad Institute Genomics Platform"/>
            <consortium name="The Broad Institute Genome Sequencing Center for Infectious Disease"/>
            <person name="Wu L."/>
            <person name="Ma J."/>
        </authorList>
    </citation>
    <scope>NUCLEOTIDE SEQUENCE [LARGE SCALE GENOMIC DNA]</scope>
    <source>
        <strain evidence="3">JCM 17759</strain>
    </source>
</reference>
<dbReference type="RefSeq" id="WP_339942388.1">
    <property type="nucleotide sequence ID" value="NZ_BAABGA010000024.1"/>
</dbReference>
<dbReference type="Proteomes" id="UP001500840">
    <property type="component" value="Unassembled WGS sequence"/>
</dbReference>
<accession>A0ABP8MLX9</accession>